<gene>
    <name evidence="3" type="ORF">RC74_06870</name>
</gene>
<sequence>MQKDGFQVKHDVITLAKAIPQSAELTPLLNGQQLTTQKLNSASPQSMQGNSTNVINVVPLTSESVSSNELAVKTASTPGATILAQTTSTTSPPQVPNALIDTPYNMAAPLVEDFASDLSFTPDTMSLEPSRVPLAQSQYQALATAPQLHPDLARSVAQQLASASVGEANRPLELALSPEELGRVKLTFSPTEGGMVVSVLAERPETLDLMRRNINSLAQEFLGMGYDQISFNFNQSGSEQQQNGQSSPDQPHVPPSEFQSIGTPETGPIAIDLTQSDRVDIRI</sequence>
<feature type="compositionally biased region" description="Low complexity" evidence="1">
    <location>
        <begin position="236"/>
        <end position="247"/>
    </location>
</feature>
<protein>
    <recommendedName>
        <fullName evidence="2">Flagellar hook-length control protein-like C-terminal domain-containing protein</fullName>
    </recommendedName>
</protein>
<dbReference type="STRING" id="1579316.RC74_06870"/>
<reference evidence="3 4" key="1">
    <citation type="submission" date="2016-02" db="EMBL/GenBank/DDBJ databases">
        <title>Complete genome sequence of Halocynthiibacter arcticus PAMC 20958t from arctic marine sediment.</title>
        <authorList>
            <person name="Lee Y.M."/>
            <person name="Baek K."/>
            <person name="Lee H.K."/>
            <person name="Shin S.C."/>
        </authorList>
    </citation>
    <scope>NUCLEOTIDE SEQUENCE [LARGE SCALE GENOMIC DNA]</scope>
    <source>
        <strain evidence="3">PAMC 20958</strain>
    </source>
</reference>
<feature type="domain" description="Flagellar hook-length control protein-like C-terminal" evidence="2">
    <location>
        <begin position="166"/>
        <end position="242"/>
    </location>
</feature>
<dbReference type="Proteomes" id="UP000070371">
    <property type="component" value="Chromosome"/>
</dbReference>
<keyword evidence="4" id="KW-1185">Reference proteome</keyword>
<dbReference type="Gene3D" id="3.30.750.140">
    <property type="match status" value="1"/>
</dbReference>
<name>A0A126UY89_9RHOB</name>
<dbReference type="KEGG" id="hat:RC74_06870"/>
<accession>A0A126UY89</accession>
<feature type="region of interest" description="Disordered" evidence="1">
    <location>
        <begin position="236"/>
        <end position="283"/>
    </location>
</feature>
<dbReference type="InterPro" id="IPR021136">
    <property type="entry name" value="Flagellar_hook_control-like_C"/>
</dbReference>
<proteinExistence type="predicted"/>
<dbReference type="InterPro" id="IPR038610">
    <property type="entry name" value="FliK-like_C_sf"/>
</dbReference>
<dbReference type="AlphaFoldDB" id="A0A126UY89"/>
<evidence type="ECO:0000313" key="4">
    <source>
        <dbReference type="Proteomes" id="UP000070371"/>
    </source>
</evidence>
<dbReference type="Pfam" id="PF02120">
    <property type="entry name" value="Flg_hook"/>
    <property type="match status" value="1"/>
</dbReference>
<organism evidence="3 4">
    <name type="scientific">Falsihalocynthiibacter arcticus</name>
    <dbReference type="NCBI Taxonomy" id="1579316"/>
    <lineage>
        <taxon>Bacteria</taxon>
        <taxon>Pseudomonadati</taxon>
        <taxon>Pseudomonadota</taxon>
        <taxon>Alphaproteobacteria</taxon>
        <taxon>Rhodobacterales</taxon>
        <taxon>Roseobacteraceae</taxon>
        <taxon>Falsihalocynthiibacter</taxon>
    </lineage>
</organism>
<evidence type="ECO:0000313" key="3">
    <source>
        <dbReference type="EMBL" id="AML51033.1"/>
    </source>
</evidence>
<dbReference type="EMBL" id="CP014327">
    <property type="protein sequence ID" value="AML51033.1"/>
    <property type="molecule type" value="Genomic_DNA"/>
</dbReference>
<evidence type="ECO:0000256" key="1">
    <source>
        <dbReference type="SAM" id="MobiDB-lite"/>
    </source>
</evidence>
<evidence type="ECO:0000259" key="2">
    <source>
        <dbReference type="Pfam" id="PF02120"/>
    </source>
</evidence>